<organism evidence="2 3">
    <name type="scientific">Candidatus Woesebacteria bacterium GW2011_GWB1_38_5</name>
    <dbReference type="NCBI Taxonomy" id="1618568"/>
    <lineage>
        <taxon>Bacteria</taxon>
        <taxon>Candidatus Woeseibacteriota</taxon>
    </lineage>
</organism>
<feature type="region of interest" description="Disordered" evidence="1">
    <location>
        <begin position="20"/>
        <end position="54"/>
    </location>
</feature>
<reference evidence="2 3" key="1">
    <citation type="journal article" date="2015" name="Nature">
        <title>rRNA introns, odd ribosomes, and small enigmatic genomes across a large radiation of phyla.</title>
        <authorList>
            <person name="Brown C.T."/>
            <person name="Hug L.A."/>
            <person name="Thomas B.C."/>
            <person name="Sharon I."/>
            <person name="Castelle C.J."/>
            <person name="Singh A."/>
            <person name="Wilkins M.J."/>
            <person name="Williams K.H."/>
            <person name="Banfield J.F."/>
        </authorList>
    </citation>
    <scope>NUCLEOTIDE SEQUENCE [LARGE SCALE GENOMIC DNA]</scope>
</reference>
<comment type="caution">
    <text evidence="2">The sequence shown here is derived from an EMBL/GenBank/DDBJ whole genome shotgun (WGS) entry which is preliminary data.</text>
</comment>
<sequence length="54" mass="6441">MKCEFQKRSGRVVKTIHIKTTPPPQLTKEHPNTTATRNYNWRESHLQRERKPGQ</sequence>
<dbReference type="EMBL" id="LBUY01000001">
    <property type="protein sequence ID" value="KKQ75600.1"/>
    <property type="molecule type" value="Genomic_DNA"/>
</dbReference>
<evidence type="ECO:0000256" key="1">
    <source>
        <dbReference type="SAM" id="MobiDB-lite"/>
    </source>
</evidence>
<gene>
    <name evidence="2" type="ORF">US95_C0001G0031</name>
</gene>
<feature type="compositionally biased region" description="Basic and acidic residues" evidence="1">
    <location>
        <begin position="40"/>
        <end position="54"/>
    </location>
</feature>
<accession>A0A0G0KJC1</accession>
<name>A0A0G0KJC1_9BACT</name>
<protein>
    <submittedName>
        <fullName evidence="2">Uncharacterized protein</fullName>
    </submittedName>
</protein>
<evidence type="ECO:0000313" key="2">
    <source>
        <dbReference type="EMBL" id="KKQ75600.1"/>
    </source>
</evidence>
<dbReference type="AlphaFoldDB" id="A0A0G0KJC1"/>
<proteinExistence type="predicted"/>
<evidence type="ECO:0000313" key="3">
    <source>
        <dbReference type="Proteomes" id="UP000034738"/>
    </source>
</evidence>
<dbReference type="Proteomes" id="UP000034738">
    <property type="component" value="Unassembled WGS sequence"/>
</dbReference>